<dbReference type="Proteomes" id="UP000626244">
    <property type="component" value="Unassembled WGS sequence"/>
</dbReference>
<name>A0A8J3EW15_9BACI</name>
<feature type="transmembrane region" description="Helical" evidence="1">
    <location>
        <begin position="12"/>
        <end position="31"/>
    </location>
</feature>
<dbReference type="EMBL" id="BMHB01000001">
    <property type="protein sequence ID" value="GGI10858.1"/>
    <property type="molecule type" value="Genomic_DNA"/>
</dbReference>
<sequence length="47" mass="5510">MEQEVGLEYLNTLFEIIGFLLIIILVIYFLIKGIRKGNAQKRDQKIN</sequence>
<dbReference type="RefSeq" id="WP_158093179.1">
    <property type="nucleotide sequence ID" value="NZ_BMHB01000001.1"/>
</dbReference>
<keyword evidence="1" id="KW-0812">Transmembrane</keyword>
<gene>
    <name evidence="2" type="ORF">GCM10007380_04910</name>
</gene>
<keyword evidence="1" id="KW-1133">Transmembrane helix</keyword>
<keyword evidence="3" id="KW-1185">Reference proteome</keyword>
<reference evidence="3" key="1">
    <citation type="journal article" date="2019" name="Int. J. Syst. Evol. Microbiol.">
        <title>The Global Catalogue of Microorganisms (GCM) 10K type strain sequencing project: providing services to taxonomists for standard genome sequencing and annotation.</title>
        <authorList>
            <consortium name="The Broad Institute Genomics Platform"/>
            <consortium name="The Broad Institute Genome Sequencing Center for Infectious Disease"/>
            <person name="Wu L."/>
            <person name="Ma J."/>
        </authorList>
    </citation>
    <scope>NUCLEOTIDE SEQUENCE [LARGE SCALE GENOMIC DNA]</scope>
    <source>
        <strain evidence="3">CGMCC 1.14993</strain>
    </source>
</reference>
<protein>
    <submittedName>
        <fullName evidence="2">Uncharacterized protein</fullName>
    </submittedName>
</protein>
<comment type="caution">
    <text evidence="2">The sequence shown here is derived from an EMBL/GenBank/DDBJ whole genome shotgun (WGS) entry which is preliminary data.</text>
</comment>
<evidence type="ECO:0000313" key="2">
    <source>
        <dbReference type="EMBL" id="GGI10858.1"/>
    </source>
</evidence>
<proteinExistence type="predicted"/>
<keyword evidence="1" id="KW-0472">Membrane</keyword>
<evidence type="ECO:0000256" key="1">
    <source>
        <dbReference type="SAM" id="Phobius"/>
    </source>
</evidence>
<dbReference type="AlphaFoldDB" id="A0A8J3EW15"/>
<accession>A0A8J3EW15</accession>
<organism evidence="2 3">
    <name type="scientific">Gottfriedia solisilvae</name>
    <dbReference type="NCBI Taxonomy" id="1516104"/>
    <lineage>
        <taxon>Bacteria</taxon>
        <taxon>Bacillati</taxon>
        <taxon>Bacillota</taxon>
        <taxon>Bacilli</taxon>
        <taxon>Bacillales</taxon>
        <taxon>Bacillaceae</taxon>
        <taxon>Gottfriedia</taxon>
    </lineage>
</organism>
<evidence type="ECO:0000313" key="3">
    <source>
        <dbReference type="Proteomes" id="UP000626244"/>
    </source>
</evidence>